<sequence length="396" mass="43292">MWLHGPAHGVGRSGDVSRQERWRRIRIRCHGVRKILGRNDRSQEATMASWMRSGLQNVVDGSRRLKEEILQNAGVYGAGYSDPVLEARTQRYAQHSVAIDRLHAATTTYIKQLDALSVASTSLAHEFKSYFNMQLSHATGQDDASDGLVGQLARASDCLETLHWTLKQHVVDASASMLTEKVLKPLGKLKQDAAGTQKTIQQRKQKILDFDALRRSTGTSRPSAEAQTRLRTSEEAVVAVTTQLNAALDALEAQRGYLLRTELLSLSASHVFASSKSAETFQQLIPLMPGMGFWLTELSGKSAGLVDPTAGPVPGILDYAGPDAVLSSPVNAMSLLDLPTTDVPRLNDQDPFERMHCAQQLAQETYQAAPEATRDATPTTSSNPVDAFDVGLQWMS</sequence>
<dbReference type="AlphaFoldDB" id="T0QSN9"/>
<dbReference type="RefSeq" id="XP_008609781.1">
    <property type="nucleotide sequence ID" value="XM_008611559.1"/>
</dbReference>
<dbReference type="eggNOG" id="ENOG502RY0J">
    <property type="taxonomic scope" value="Eukaryota"/>
</dbReference>
<evidence type="ECO:0000313" key="3">
    <source>
        <dbReference type="EMBL" id="EQC37000.1"/>
    </source>
</evidence>
<dbReference type="CDD" id="cd07307">
    <property type="entry name" value="BAR"/>
    <property type="match status" value="1"/>
</dbReference>
<keyword evidence="4" id="KW-1185">Reference proteome</keyword>
<evidence type="ECO:0000313" key="4">
    <source>
        <dbReference type="Proteomes" id="UP000030762"/>
    </source>
</evidence>
<reference evidence="3 4" key="1">
    <citation type="submission" date="2012-04" db="EMBL/GenBank/DDBJ databases">
        <title>The Genome Sequence of Saprolegnia declina VS20.</title>
        <authorList>
            <consortium name="The Broad Institute Genome Sequencing Platform"/>
            <person name="Russ C."/>
            <person name="Nusbaum C."/>
            <person name="Tyler B."/>
            <person name="van West P."/>
            <person name="Dieguez-Uribeondo J."/>
            <person name="de Bruijn I."/>
            <person name="Tripathy S."/>
            <person name="Jiang R."/>
            <person name="Young S.K."/>
            <person name="Zeng Q."/>
            <person name="Gargeya S."/>
            <person name="Fitzgerald M."/>
            <person name="Haas B."/>
            <person name="Abouelleil A."/>
            <person name="Alvarado L."/>
            <person name="Arachchi H.M."/>
            <person name="Berlin A."/>
            <person name="Chapman S.B."/>
            <person name="Goldberg J."/>
            <person name="Griggs A."/>
            <person name="Gujja S."/>
            <person name="Hansen M."/>
            <person name="Howarth C."/>
            <person name="Imamovic A."/>
            <person name="Larimer J."/>
            <person name="McCowen C."/>
            <person name="Montmayeur A."/>
            <person name="Murphy C."/>
            <person name="Neiman D."/>
            <person name="Pearson M."/>
            <person name="Priest M."/>
            <person name="Roberts A."/>
            <person name="Saif S."/>
            <person name="Shea T."/>
            <person name="Sisk P."/>
            <person name="Sykes S."/>
            <person name="Wortman J."/>
            <person name="Nusbaum C."/>
            <person name="Birren B."/>
        </authorList>
    </citation>
    <scope>NUCLEOTIDE SEQUENCE [LARGE SCALE GENOMIC DNA]</scope>
    <source>
        <strain evidence="3 4">VS20</strain>
    </source>
</reference>
<dbReference type="SUPFAM" id="SSF103657">
    <property type="entry name" value="BAR/IMD domain-like"/>
    <property type="match status" value="1"/>
</dbReference>
<dbReference type="OrthoDB" id="58668at2759"/>
<dbReference type="VEuPathDB" id="FungiDB:SDRG_05818"/>
<proteinExistence type="predicted"/>
<accession>T0QSN9</accession>
<dbReference type="InterPro" id="IPR027267">
    <property type="entry name" value="AH/BAR_dom_sf"/>
</dbReference>
<protein>
    <recommendedName>
        <fullName evidence="2">BAR domain-containing protein</fullName>
    </recommendedName>
</protein>
<organism evidence="3 4">
    <name type="scientific">Saprolegnia diclina (strain VS20)</name>
    <dbReference type="NCBI Taxonomy" id="1156394"/>
    <lineage>
        <taxon>Eukaryota</taxon>
        <taxon>Sar</taxon>
        <taxon>Stramenopiles</taxon>
        <taxon>Oomycota</taxon>
        <taxon>Saprolegniomycetes</taxon>
        <taxon>Saprolegniales</taxon>
        <taxon>Saprolegniaceae</taxon>
        <taxon>Saprolegnia</taxon>
    </lineage>
</organism>
<dbReference type="Pfam" id="PF03114">
    <property type="entry name" value="BAR"/>
    <property type="match status" value="1"/>
</dbReference>
<dbReference type="EMBL" id="JH767146">
    <property type="protein sequence ID" value="EQC37000.1"/>
    <property type="molecule type" value="Genomic_DNA"/>
</dbReference>
<dbReference type="Gene3D" id="1.20.1270.60">
    <property type="entry name" value="Arfaptin homology (AH) domain/BAR domain"/>
    <property type="match status" value="1"/>
</dbReference>
<feature type="region of interest" description="Disordered" evidence="1">
    <location>
        <begin position="367"/>
        <end position="388"/>
    </location>
</feature>
<dbReference type="GO" id="GO:0005737">
    <property type="term" value="C:cytoplasm"/>
    <property type="evidence" value="ECO:0007669"/>
    <property type="project" value="InterPro"/>
</dbReference>
<name>T0QSN9_SAPDV</name>
<feature type="domain" description="BAR" evidence="2">
    <location>
        <begin position="82"/>
        <end position="285"/>
    </location>
</feature>
<gene>
    <name evidence="3" type="ORF">SDRG_05818</name>
</gene>
<dbReference type="STRING" id="1156394.T0QSN9"/>
<evidence type="ECO:0000256" key="1">
    <source>
        <dbReference type="SAM" id="MobiDB-lite"/>
    </source>
</evidence>
<dbReference type="Proteomes" id="UP000030762">
    <property type="component" value="Unassembled WGS sequence"/>
</dbReference>
<dbReference type="InParanoid" id="T0QSN9"/>
<dbReference type="InterPro" id="IPR004148">
    <property type="entry name" value="BAR_dom"/>
</dbReference>
<dbReference type="GeneID" id="19946545"/>
<evidence type="ECO:0000259" key="2">
    <source>
        <dbReference type="Pfam" id="PF03114"/>
    </source>
</evidence>